<organism evidence="5 6">
    <name type="scientific">Thalassobaculum fulvum</name>
    <dbReference type="NCBI Taxonomy" id="1633335"/>
    <lineage>
        <taxon>Bacteria</taxon>
        <taxon>Pseudomonadati</taxon>
        <taxon>Pseudomonadota</taxon>
        <taxon>Alphaproteobacteria</taxon>
        <taxon>Rhodospirillales</taxon>
        <taxon>Thalassobaculaceae</taxon>
        <taxon>Thalassobaculum</taxon>
    </lineage>
</organism>
<keyword evidence="3" id="KW-0479">Metal-binding</keyword>
<comment type="caution">
    <text evidence="5">The sequence shown here is derived from an EMBL/GenBank/DDBJ whole genome shotgun (WGS) entry which is preliminary data.</text>
</comment>
<accession>A0A918XRV3</accession>
<dbReference type="InterPro" id="IPR038404">
    <property type="entry name" value="TRAP_DctP_sf"/>
</dbReference>
<feature type="chain" id="PRO_5037873295" evidence="4">
    <location>
        <begin position="32"/>
        <end position="355"/>
    </location>
</feature>
<gene>
    <name evidence="5" type="ORF">GCM10017083_24820</name>
</gene>
<dbReference type="EMBL" id="BMZS01000005">
    <property type="protein sequence ID" value="GHD50952.1"/>
    <property type="molecule type" value="Genomic_DNA"/>
</dbReference>
<reference evidence="5" key="1">
    <citation type="journal article" date="2014" name="Int. J. Syst. Evol. Microbiol.">
        <title>Complete genome sequence of Corynebacterium casei LMG S-19264T (=DSM 44701T), isolated from a smear-ripened cheese.</title>
        <authorList>
            <consortium name="US DOE Joint Genome Institute (JGI-PGF)"/>
            <person name="Walter F."/>
            <person name="Albersmeier A."/>
            <person name="Kalinowski J."/>
            <person name="Ruckert C."/>
        </authorList>
    </citation>
    <scope>NUCLEOTIDE SEQUENCE</scope>
    <source>
        <strain evidence="5">KCTC 42651</strain>
    </source>
</reference>
<dbReference type="Proteomes" id="UP000630353">
    <property type="component" value="Unassembled WGS sequence"/>
</dbReference>
<feature type="binding site" evidence="3">
    <location>
        <position position="244"/>
    </location>
    <ligand>
        <name>substrate</name>
    </ligand>
</feature>
<feature type="binding site" evidence="3">
    <location>
        <position position="218"/>
    </location>
    <ligand>
        <name>substrate</name>
    </ligand>
</feature>
<dbReference type="GO" id="GO:0031317">
    <property type="term" value="C:tripartite ATP-independent periplasmic transporter complex"/>
    <property type="evidence" value="ECO:0007669"/>
    <property type="project" value="InterPro"/>
</dbReference>
<feature type="signal peptide" evidence="4">
    <location>
        <begin position="1"/>
        <end position="31"/>
    </location>
</feature>
<protein>
    <submittedName>
        <fullName evidence="5">ABC transporter substrate-binding protein</fullName>
    </submittedName>
</protein>
<dbReference type="Gene3D" id="3.40.190.10">
    <property type="entry name" value="Periplasmic binding protein-like II"/>
    <property type="match status" value="1"/>
</dbReference>
<dbReference type="AlphaFoldDB" id="A0A918XRV3"/>
<feature type="binding site" evidence="2">
    <location>
        <position position="181"/>
    </location>
    <ligand>
        <name>substrate</name>
    </ligand>
</feature>
<evidence type="ECO:0000256" key="1">
    <source>
        <dbReference type="ARBA" id="ARBA00022729"/>
    </source>
</evidence>
<evidence type="ECO:0000256" key="3">
    <source>
        <dbReference type="PIRSR" id="PIRSR039026-2"/>
    </source>
</evidence>
<feature type="binding site" evidence="3">
    <location>
        <position position="219"/>
    </location>
    <ligand>
        <name>Na(+)</name>
        <dbReference type="ChEBI" id="CHEBI:29101"/>
    </ligand>
</feature>
<evidence type="ECO:0000256" key="2">
    <source>
        <dbReference type="PIRSR" id="PIRSR039026-1"/>
    </source>
</evidence>
<sequence>MSNPRRTLGLKRLALAGAALAIGLTATIADAQAERVRWKLHAAYASNIPIIGDTPTMLVDTIEKASGGSFRIKHFEPGALVPGNSYYDPVSSGAVDAAFGTPGFNVNKNFAYAFFASVPFGPRAGEYLAWMRYGGGEEMAREMYARDNIRFYVCGIAPPETSGWFRKEIKTLDDLRGLKMRFFGLGAKVMEKFGVSTQLLAGGDIYPALELGSIDATEFSMPVTDKGYGFYQIAKHNYFPGWHQQSTINELLVNQDAYKALSDAHKELLAAGCDRATLYMFVKGEASQYDAIKFHQSKGVTIHRWTDEQLAQFEAAWKEVIAEEIAGNEDAKRIWASYSKFREDYAVWRDNGYLK</sequence>
<name>A0A918XRV3_9PROT</name>
<feature type="binding site" evidence="2">
    <location>
        <position position="160"/>
    </location>
    <ligand>
        <name>substrate</name>
    </ligand>
</feature>
<reference evidence="5" key="2">
    <citation type="submission" date="2020-09" db="EMBL/GenBank/DDBJ databases">
        <authorList>
            <person name="Sun Q."/>
            <person name="Kim S."/>
        </authorList>
    </citation>
    <scope>NUCLEOTIDE SEQUENCE</scope>
    <source>
        <strain evidence="5">KCTC 42651</strain>
    </source>
</reference>
<dbReference type="Gene3D" id="3.40.190.170">
    <property type="entry name" value="Bacterial extracellular solute-binding protein, family 7"/>
    <property type="match status" value="1"/>
</dbReference>
<keyword evidence="1 4" id="KW-0732">Signal</keyword>
<dbReference type="PANTHER" id="PTHR33376">
    <property type="match status" value="1"/>
</dbReference>
<dbReference type="RefSeq" id="WP_189989927.1">
    <property type="nucleotide sequence ID" value="NZ_BMZS01000005.1"/>
</dbReference>
<dbReference type="InterPro" id="IPR018389">
    <property type="entry name" value="DctP_fam"/>
</dbReference>
<dbReference type="PIRSF" id="PIRSF039026">
    <property type="entry name" value="SiaP"/>
    <property type="match status" value="1"/>
</dbReference>
<proteinExistence type="predicted"/>
<evidence type="ECO:0000256" key="4">
    <source>
        <dbReference type="SAM" id="SignalP"/>
    </source>
</evidence>
<keyword evidence="6" id="KW-1185">Reference proteome</keyword>
<evidence type="ECO:0000313" key="6">
    <source>
        <dbReference type="Proteomes" id="UP000630353"/>
    </source>
</evidence>
<dbReference type="CDD" id="cd13604">
    <property type="entry name" value="PBP2_TRAP_ketoacid_lactate_like"/>
    <property type="match status" value="1"/>
</dbReference>
<dbReference type="Pfam" id="PF03480">
    <property type="entry name" value="DctP"/>
    <property type="match status" value="1"/>
</dbReference>
<dbReference type="GO" id="GO:0055085">
    <property type="term" value="P:transmembrane transport"/>
    <property type="evidence" value="ECO:0007669"/>
    <property type="project" value="InterPro"/>
</dbReference>
<dbReference type="GO" id="GO:0046872">
    <property type="term" value="F:metal ion binding"/>
    <property type="evidence" value="ECO:0007669"/>
    <property type="project" value="UniProtKB-KW"/>
</dbReference>
<dbReference type="InterPro" id="IPR026289">
    <property type="entry name" value="SBP_TakP-like"/>
</dbReference>
<evidence type="ECO:0000313" key="5">
    <source>
        <dbReference type="EMBL" id="GHD50952.1"/>
    </source>
</evidence>
<dbReference type="PANTHER" id="PTHR33376:SF5">
    <property type="entry name" value="EXTRACYTOPLASMIC SOLUTE RECEPTOR PROTEIN"/>
    <property type="match status" value="1"/>
</dbReference>